<evidence type="ECO:0000256" key="3">
    <source>
        <dbReference type="ARBA" id="ARBA00023157"/>
    </source>
</evidence>
<evidence type="ECO:0000256" key="1">
    <source>
        <dbReference type="ARBA" id="ARBA00022729"/>
    </source>
</evidence>
<comment type="subunit">
    <text evidence="7">Interacts with LGALS1 and laminin.</text>
</comment>
<keyword evidence="2" id="KW-0677">Repeat</keyword>
<keyword evidence="5" id="KW-0325">Glycoprotein</keyword>
<evidence type="ECO:0000256" key="2">
    <source>
        <dbReference type="ARBA" id="ARBA00022737"/>
    </source>
</evidence>
<evidence type="ECO:0000256" key="7">
    <source>
        <dbReference type="ARBA" id="ARBA00064153"/>
    </source>
</evidence>
<keyword evidence="12" id="KW-1185">Reference proteome</keyword>
<evidence type="ECO:0000256" key="8">
    <source>
        <dbReference type="ARBA" id="ARBA00069168"/>
    </source>
</evidence>
<proteinExistence type="predicted"/>
<dbReference type="SMART" id="SM00202">
    <property type="entry name" value="SR"/>
    <property type="match status" value="3"/>
</dbReference>
<dbReference type="Pfam" id="PF00530">
    <property type="entry name" value="SRCR"/>
    <property type="match status" value="3"/>
</dbReference>
<dbReference type="EMBL" id="SOYY01000005">
    <property type="protein sequence ID" value="KAA0720727.1"/>
    <property type="molecule type" value="Genomic_DNA"/>
</dbReference>
<dbReference type="SUPFAM" id="SSF56487">
    <property type="entry name" value="SRCR-like"/>
    <property type="match status" value="3"/>
</dbReference>
<evidence type="ECO:0000313" key="11">
    <source>
        <dbReference type="EMBL" id="KAA0720727.1"/>
    </source>
</evidence>
<dbReference type="PROSITE" id="PS50287">
    <property type="entry name" value="SRCR_2"/>
    <property type="match status" value="3"/>
</dbReference>
<organism evidence="11 12">
    <name type="scientific">Triplophysa tibetana</name>
    <dbReference type="NCBI Taxonomy" id="1572043"/>
    <lineage>
        <taxon>Eukaryota</taxon>
        <taxon>Metazoa</taxon>
        <taxon>Chordata</taxon>
        <taxon>Craniata</taxon>
        <taxon>Vertebrata</taxon>
        <taxon>Euteleostomi</taxon>
        <taxon>Actinopterygii</taxon>
        <taxon>Neopterygii</taxon>
        <taxon>Teleostei</taxon>
        <taxon>Ostariophysi</taxon>
        <taxon>Cypriniformes</taxon>
        <taxon>Nemacheilidae</taxon>
        <taxon>Triplophysa</taxon>
    </lineage>
</organism>
<dbReference type="InterPro" id="IPR036772">
    <property type="entry name" value="SRCR-like_dom_sf"/>
</dbReference>
<comment type="function">
    <text evidence="6">Binds to extracellular matrix proteins. Binds to pathogen-associated molecular patterns (PAMPs) present on the cell walls of Gram-positive and Gram-negative bacteria and fungi, behaving as a pattern recognition receptor (PRR). Induces bacterial and fungal aggregation and subsequent inhibition of PAMP-induced cytokine release. Does not possess intrinsic bactericidal activity. May play a role in the innate defense and homeostasis of certain epithelial surfaces.</text>
</comment>
<feature type="disulfide bond" evidence="9">
    <location>
        <begin position="145"/>
        <end position="206"/>
    </location>
</feature>
<feature type="domain" description="SRCR" evidence="10">
    <location>
        <begin position="104"/>
        <end position="207"/>
    </location>
</feature>
<dbReference type="PANTHER" id="PTHR48071">
    <property type="entry name" value="SRCR DOMAIN-CONTAINING PROTEIN"/>
    <property type="match status" value="1"/>
</dbReference>
<dbReference type="InterPro" id="IPR001190">
    <property type="entry name" value="SRCR"/>
</dbReference>
<name>A0A5A9PJ64_9TELE</name>
<dbReference type="Proteomes" id="UP000324632">
    <property type="component" value="Chromosome 5"/>
</dbReference>
<keyword evidence="1" id="KW-0732">Signal</keyword>
<accession>A0A5A9PJ64</accession>
<evidence type="ECO:0000256" key="6">
    <source>
        <dbReference type="ARBA" id="ARBA00058074"/>
    </source>
</evidence>
<dbReference type="AlphaFoldDB" id="A0A5A9PJ64"/>
<dbReference type="PANTHER" id="PTHR48071:SF18">
    <property type="entry name" value="DELETED IN MALIGNANT BRAIN TUMORS 1 PROTEIN-RELATED"/>
    <property type="match status" value="1"/>
</dbReference>
<dbReference type="FunFam" id="3.10.250.10:FF:000007">
    <property type="entry name" value="Soluble scavenger receptor cysteine-rich domain-containing protein SSC5D"/>
    <property type="match status" value="2"/>
</dbReference>
<reference evidence="11 12" key="1">
    <citation type="journal article" date="2019" name="Mol. Ecol. Resour.">
        <title>Chromosome-level genome assembly of Triplophysa tibetana, a fish adapted to the harsh high-altitude environment of the Tibetan Plateau.</title>
        <authorList>
            <person name="Yang X."/>
            <person name="Liu H."/>
            <person name="Ma Z."/>
            <person name="Zou Y."/>
            <person name="Zou M."/>
            <person name="Mao Y."/>
            <person name="Li X."/>
            <person name="Wang H."/>
            <person name="Chen T."/>
            <person name="Wang W."/>
            <person name="Yang R."/>
        </authorList>
    </citation>
    <scope>NUCLEOTIDE SEQUENCE [LARGE SCALE GENOMIC DNA]</scope>
    <source>
        <strain evidence="11">TTIB1903HZAU</strain>
        <tissue evidence="11">Muscle</tissue>
    </source>
</reference>
<evidence type="ECO:0000256" key="5">
    <source>
        <dbReference type="ARBA" id="ARBA00023180"/>
    </source>
</evidence>
<evidence type="ECO:0000256" key="4">
    <source>
        <dbReference type="ARBA" id="ARBA00023170"/>
    </source>
</evidence>
<sequence>MDGLDSCSGRVEVFKDGQWGTVCDDGWDLSDAAVVCREVGCGDATEVKRGGNFGRGSGGPIKIHGVNCAGSELMLSSCVSDDGAVDPSVCDISKSAGVICQSLVRLVNGDNSCSGRVEVNHDGRWGTVCDSGLYSWDSIDGQVVCREVGCGDIIRAEVTAYFGQCSGPIWLSSVRCSGLETTVRYCGSSSWGDNICQHESDAGVLCEPIKVVNGSNQCSGTVLILRDGRWGSVCDNGWDVADAQVVCRELGCAREAKRGAYFGEGSGPIWMNNVNCVGDESILSACSGSSVSSCDHTMDAGVICRRKLPCFKTF</sequence>
<dbReference type="Gene3D" id="3.10.250.10">
    <property type="entry name" value="SRCR-like domain"/>
    <property type="match status" value="3"/>
</dbReference>
<dbReference type="PRINTS" id="PR00258">
    <property type="entry name" value="SPERACTRCPTR"/>
</dbReference>
<feature type="disulfide bond" evidence="9">
    <location>
        <begin position="68"/>
        <end position="78"/>
    </location>
</feature>
<keyword evidence="3 9" id="KW-1015">Disulfide bond</keyword>
<keyword evidence="4 11" id="KW-0675">Receptor</keyword>
<comment type="caution">
    <text evidence="9">Lacks conserved residue(s) required for the propagation of feature annotation.</text>
</comment>
<evidence type="ECO:0000259" key="10">
    <source>
        <dbReference type="PROSITE" id="PS50287"/>
    </source>
</evidence>
<feature type="domain" description="SRCR" evidence="10">
    <location>
        <begin position="1"/>
        <end position="101"/>
    </location>
</feature>
<dbReference type="PROSITE" id="PS00420">
    <property type="entry name" value="SRCR_1"/>
    <property type="match status" value="1"/>
</dbReference>
<dbReference type="GO" id="GO:0016020">
    <property type="term" value="C:membrane"/>
    <property type="evidence" value="ECO:0007669"/>
    <property type="project" value="InterPro"/>
</dbReference>
<comment type="caution">
    <text evidence="11">The sequence shown here is derived from an EMBL/GenBank/DDBJ whole genome shotgun (WGS) entry which is preliminary data.</text>
</comment>
<feature type="domain" description="SRCR" evidence="10">
    <location>
        <begin position="209"/>
        <end position="305"/>
    </location>
</feature>
<dbReference type="FunFam" id="3.10.250.10:FF:000009">
    <property type="entry name" value="WC1"/>
    <property type="match status" value="1"/>
</dbReference>
<protein>
    <recommendedName>
        <fullName evidence="8">Soluble scavenger receptor cysteine-rich domain-containing protein SSC5D</fullName>
    </recommendedName>
</protein>
<feature type="disulfide bond" evidence="9">
    <location>
        <begin position="176"/>
        <end position="186"/>
    </location>
</feature>
<evidence type="ECO:0000313" key="12">
    <source>
        <dbReference type="Proteomes" id="UP000324632"/>
    </source>
</evidence>
<feature type="disulfide bond" evidence="9">
    <location>
        <begin position="276"/>
        <end position="286"/>
    </location>
</feature>
<gene>
    <name evidence="11" type="ORF">E1301_Tti011520</name>
</gene>
<evidence type="ECO:0000256" key="9">
    <source>
        <dbReference type="PROSITE-ProRule" id="PRU00196"/>
    </source>
</evidence>